<dbReference type="Pfam" id="PF08513">
    <property type="entry name" value="LisH"/>
    <property type="match status" value="2"/>
</dbReference>
<keyword evidence="4" id="KW-0539">Nucleus</keyword>
<evidence type="ECO:0000313" key="5">
    <source>
        <dbReference type="EMBL" id="CAK9154431.1"/>
    </source>
</evidence>
<dbReference type="Proteomes" id="UP001642360">
    <property type="component" value="Unassembled WGS sequence"/>
</dbReference>
<dbReference type="EMBL" id="CAUOFW020002525">
    <property type="protein sequence ID" value="CAK9154431.1"/>
    <property type="molecule type" value="Genomic_DNA"/>
</dbReference>
<evidence type="ECO:0000256" key="1">
    <source>
        <dbReference type="ARBA" id="ARBA00004123"/>
    </source>
</evidence>
<proteinExistence type="predicted"/>
<evidence type="ECO:0000313" key="6">
    <source>
        <dbReference type="Proteomes" id="UP001642360"/>
    </source>
</evidence>
<dbReference type="GO" id="GO:0005634">
    <property type="term" value="C:nucleus"/>
    <property type="evidence" value="ECO:0007669"/>
    <property type="project" value="UniProtKB-SubCell"/>
</dbReference>
<evidence type="ECO:0000256" key="2">
    <source>
        <dbReference type="ARBA" id="ARBA00023015"/>
    </source>
</evidence>
<accession>A0ABC8SB31</accession>
<protein>
    <recommendedName>
        <fullName evidence="7">LisH domain-containing protein</fullName>
    </recommendedName>
</protein>
<sequence>MNKSAYSNGLKTFVLGINLRNDKHLSSQLLRLDIYIYDYLVKRKYNISAKTFQAEAQVSNNHTAIDAPGGFLFEWWSIFWDIFIARYKRQGTSTAESYNEFAVPSSSAPLICHLSSLFLLLCGLASAYFYKVIRLDIYIYDYLVKRKYNISAKTFQAEAQVSNNHTAIDAPGGFLFEWWSIFWDIFIARYKRQGTSTAESYNEGQIIKAQEQQHQHQQHQKPQQQRQKQMQLQEVILKRQFQQQEQQYQQQRRDETQLQKGIASDNSVRQNPEVFNALARKMYEEGLKLLVQKDHLGDADIQVSNSSLMFTIIALIIYLR</sequence>
<dbReference type="SMART" id="SM00667">
    <property type="entry name" value="LisH"/>
    <property type="match status" value="2"/>
</dbReference>
<dbReference type="AlphaFoldDB" id="A0ABC8SB31"/>
<dbReference type="PROSITE" id="PS50896">
    <property type="entry name" value="LISH"/>
    <property type="match status" value="2"/>
</dbReference>
<gene>
    <name evidence="5" type="ORF">ILEXP_LOCUS22749</name>
</gene>
<comment type="subcellular location">
    <subcellularLocation>
        <location evidence="1">Nucleus</location>
    </subcellularLocation>
</comment>
<evidence type="ECO:0008006" key="7">
    <source>
        <dbReference type="Google" id="ProtNLM"/>
    </source>
</evidence>
<name>A0ABC8SB31_9AQUA</name>
<organism evidence="5 6">
    <name type="scientific">Ilex paraguariensis</name>
    <name type="common">yerba mate</name>
    <dbReference type="NCBI Taxonomy" id="185542"/>
    <lineage>
        <taxon>Eukaryota</taxon>
        <taxon>Viridiplantae</taxon>
        <taxon>Streptophyta</taxon>
        <taxon>Embryophyta</taxon>
        <taxon>Tracheophyta</taxon>
        <taxon>Spermatophyta</taxon>
        <taxon>Magnoliopsida</taxon>
        <taxon>eudicotyledons</taxon>
        <taxon>Gunneridae</taxon>
        <taxon>Pentapetalae</taxon>
        <taxon>asterids</taxon>
        <taxon>campanulids</taxon>
        <taxon>Aquifoliales</taxon>
        <taxon>Aquifoliaceae</taxon>
        <taxon>Ilex</taxon>
    </lineage>
</organism>
<evidence type="ECO:0000256" key="4">
    <source>
        <dbReference type="ARBA" id="ARBA00023242"/>
    </source>
</evidence>
<keyword evidence="3" id="KW-0804">Transcription</keyword>
<keyword evidence="2" id="KW-0805">Transcription regulation</keyword>
<evidence type="ECO:0000256" key="3">
    <source>
        <dbReference type="ARBA" id="ARBA00023163"/>
    </source>
</evidence>
<dbReference type="InterPro" id="IPR006594">
    <property type="entry name" value="LisH"/>
</dbReference>
<dbReference type="PANTHER" id="PTHR45093:SF2">
    <property type="entry name" value="LISH DOMAIN-CONTAINING PROTEIN"/>
    <property type="match status" value="1"/>
</dbReference>
<reference evidence="5 6" key="1">
    <citation type="submission" date="2024-02" db="EMBL/GenBank/DDBJ databases">
        <authorList>
            <person name="Vignale AGUSTIN F."/>
            <person name="Sosa J E."/>
            <person name="Modenutti C."/>
        </authorList>
    </citation>
    <scope>NUCLEOTIDE SEQUENCE [LARGE SCALE GENOMIC DNA]</scope>
</reference>
<dbReference type="PANTHER" id="PTHR45093">
    <property type="entry name" value="TRANSCRIPTION ACTIVATOR MSS11"/>
    <property type="match status" value="1"/>
</dbReference>
<comment type="caution">
    <text evidence="5">The sequence shown here is derived from an EMBL/GenBank/DDBJ whole genome shotgun (WGS) entry which is preliminary data.</text>
</comment>
<keyword evidence="6" id="KW-1185">Reference proteome</keyword>